<dbReference type="InterPro" id="IPR014820">
    <property type="entry name" value="PriCT_1"/>
</dbReference>
<feature type="domain" description="Primase C-terminal 1" evidence="1">
    <location>
        <begin position="285"/>
        <end position="355"/>
    </location>
</feature>
<dbReference type="SMART" id="SM00942">
    <property type="entry name" value="PriCT_1"/>
    <property type="match status" value="1"/>
</dbReference>
<accession>A0A5M6DCZ4</accession>
<evidence type="ECO:0000259" key="1">
    <source>
        <dbReference type="SMART" id="SM00942"/>
    </source>
</evidence>
<name>A0A5M6DCZ4_9BACT</name>
<dbReference type="EMBL" id="VWOX01000003">
    <property type="protein sequence ID" value="KAA5545404.1"/>
    <property type="molecule type" value="Genomic_DNA"/>
</dbReference>
<sequence length="839" mass="94376">MITNLSTFGNVNFHLLGIASPNDIPAPSTKIPEELRQRRQWLTWDYVDGQKIPMYTDGNWAKTNKPETFHTYEEVVKSGRKIAFVIQADDPYVGVDLDNCLDDDGQLREWAKPIVLDLGSCAYGETSPSGRGIKFLLRGKKPDGARCVFKIGDQKQQIEVYDSNRFWATTGEVYEGFTEIKSAMEGQPVIDWICQDYLMNDDDDSRVTVALPASEVVVADGGNLSGFDAADYEPIDAIDWKEFIDPIERYMFGHNIMRSRLEGQFLAFQGGLSLRERAELYCSKVASKEIVLEGGRNNVLFGVSGHLHAMINDCGSHLSIQEVEAIMLRWNSLIFDPPLDAKEINSTVCSSKRNGTPPKDKPPKPMTVSDLSDVWLFTKVNFAGDIAKAREFCVSRLQVDEKTIEEEQAKFDTEFTIYEPGDEPVKVEGQLPDHLWKDGGFIESMTRHIIDSKMDEEHPEIALCGSLGIMSMILAQRVVDDSPKSTCPNLYVLGIGFTGCGKQAPQDAVDDVVEELGFSESRLPLGDISSKQAVFGALAECGTTSIMLDEAGDLLRDINNFRMPHIMGLSKVFREAFGRGNTERWVAYRNAQGLIVINRPQLTLMGFSTPKQVTNNITREQIENGLIGRFLLLQEHPNAKEVTPTKSSMPPQVAKWLTEWEFNFSNRSGNIANTPGMNVRTIPRSDSAAKRLDDHFLAIRRRNKTEENETARAIWNRASEKTAKLALLFSCSRSLPTQRVEIELRDADRAIATANYLTRRFIGLLCGEVADGEHDALKKRVLRQIPFHPEVITQRDLSRKTQFLRDARQRNEIINELIEAGYVERVQIPGRKTFGYTRI</sequence>
<comment type="caution">
    <text evidence="2">The sequence shown here is derived from an EMBL/GenBank/DDBJ whole genome shotgun (WGS) entry which is preliminary data.</text>
</comment>
<organism evidence="2 3">
    <name type="scientific">Roseiconus nitratireducens</name>
    <dbReference type="NCBI Taxonomy" id="2605748"/>
    <lineage>
        <taxon>Bacteria</taxon>
        <taxon>Pseudomonadati</taxon>
        <taxon>Planctomycetota</taxon>
        <taxon>Planctomycetia</taxon>
        <taxon>Pirellulales</taxon>
        <taxon>Pirellulaceae</taxon>
        <taxon>Roseiconus</taxon>
    </lineage>
</organism>
<dbReference type="Pfam" id="PF08708">
    <property type="entry name" value="PriCT_1"/>
    <property type="match status" value="1"/>
</dbReference>
<dbReference type="RefSeq" id="WP_150075673.1">
    <property type="nucleotide sequence ID" value="NZ_VWOX01000003.1"/>
</dbReference>
<dbReference type="AlphaFoldDB" id="A0A5M6DCZ4"/>
<evidence type="ECO:0000313" key="3">
    <source>
        <dbReference type="Proteomes" id="UP000324479"/>
    </source>
</evidence>
<proteinExistence type="predicted"/>
<protein>
    <submittedName>
        <fullName evidence="2">DUF3987 domain-containing protein</fullName>
    </submittedName>
</protein>
<gene>
    <name evidence="2" type="ORF">FYK55_07065</name>
</gene>
<dbReference type="InterPro" id="IPR025048">
    <property type="entry name" value="DUF3987"/>
</dbReference>
<keyword evidence="3" id="KW-1185">Reference proteome</keyword>
<reference evidence="2 3" key="1">
    <citation type="submission" date="2019-08" db="EMBL/GenBank/DDBJ databases">
        <authorList>
            <person name="Dhanesh K."/>
            <person name="Kumar G."/>
            <person name="Sasikala C."/>
            <person name="Venkata Ramana C."/>
        </authorList>
    </citation>
    <scope>NUCLEOTIDE SEQUENCE [LARGE SCALE GENOMIC DNA]</scope>
    <source>
        <strain evidence="2 3">JC645</strain>
    </source>
</reference>
<dbReference type="Proteomes" id="UP000324479">
    <property type="component" value="Unassembled WGS sequence"/>
</dbReference>
<evidence type="ECO:0000313" key="2">
    <source>
        <dbReference type="EMBL" id="KAA5545404.1"/>
    </source>
</evidence>
<dbReference type="Pfam" id="PF13148">
    <property type="entry name" value="DUF3987"/>
    <property type="match status" value="1"/>
</dbReference>